<sequence>MKQKLSTEYPCLFLIGKEAELVHILLGYRDVMFNLKKKGRFRLFQSFSEQLLLWLRHDALLIKPFLLSVERFQIKQTWRTKFIHSVSAIGVGHYEYSIWKQSDKGTQLFYNR</sequence>
<dbReference type="AlphaFoldDB" id="D7LC37"/>
<gene>
    <name evidence="1" type="ORF">ARALYDRAFT_901298</name>
</gene>
<accession>D7LC37</accession>
<protein>
    <submittedName>
        <fullName evidence="1">Uncharacterized protein</fullName>
    </submittedName>
</protein>
<organism evidence="2">
    <name type="scientific">Arabidopsis lyrata subsp. lyrata</name>
    <name type="common">Lyre-leaved rock-cress</name>
    <dbReference type="NCBI Taxonomy" id="81972"/>
    <lineage>
        <taxon>Eukaryota</taxon>
        <taxon>Viridiplantae</taxon>
        <taxon>Streptophyta</taxon>
        <taxon>Embryophyta</taxon>
        <taxon>Tracheophyta</taxon>
        <taxon>Spermatophyta</taxon>
        <taxon>Magnoliopsida</taxon>
        <taxon>eudicotyledons</taxon>
        <taxon>Gunneridae</taxon>
        <taxon>Pentapetalae</taxon>
        <taxon>rosids</taxon>
        <taxon>malvids</taxon>
        <taxon>Brassicales</taxon>
        <taxon>Brassicaceae</taxon>
        <taxon>Camelineae</taxon>
        <taxon>Arabidopsis</taxon>
    </lineage>
</organism>
<dbReference type="HOGENOM" id="CLU_2149286_0_0_1"/>
<dbReference type="STRING" id="81972.D7LC37"/>
<dbReference type="Gramene" id="scaffold_400799.1">
    <property type="protein sequence ID" value="scaffold_400799.1"/>
    <property type="gene ID" value="scaffold_400799.1"/>
</dbReference>
<evidence type="ECO:0000313" key="1">
    <source>
        <dbReference type="EMBL" id="EFH56993.1"/>
    </source>
</evidence>
<evidence type="ECO:0000313" key="2">
    <source>
        <dbReference type="Proteomes" id="UP000008694"/>
    </source>
</evidence>
<name>D7LC37_ARALL</name>
<dbReference type="EMBL" id="GL348716">
    <property type="protein sequence ID" value="EFH56993.1"/>
    <property type="molecule type" value="Genomic_DNA"/>
</dbReference>
<dbReference type="Proteomes" id="UP000008694">
    <property type="component" value="Unassembled WGS sequence"/>
</dbReference>
<reference evidence="2" key="1">
    <citation type="journal article" date="2011" name="Nat. Genet.">
        <title>The Arabidopsis lyrata genome sequence and the basis of rapid genome size change.</title>
        <authorList>
            <person name="Hu T.T."/>
            <person name="Pattyn P."/>
            <person name="Bakker E.G."/>
            <person name="Cao J."/>
            <person name="Cheng J.-F."/>
            <person name="Clark R.M."/>
            <person name="Fahlgren N."/>
            <person name="Fawcett J.A."/>
            <person name="Grimwood J."/>
            <person name="Gundlach H."/>
            <person name="Haberer G."/>
            <person name="Hollister J.D."/>
            <person name="Ossowski S."/>
            <person name="Ottilar R.P."/>
            <person name="Salamov A.A."/>
            <person name="Schneeberger K."/>
            <person name="Spannagl M."/>
            <person name="Wang X."/>
            <person name="Yang L."/>
            <person name="Nasrallah M.E."/>
            <person name="Bergelson J."/>
            <person name="Carrington J.C."/>
            <person name="Gaut B.S."/>
            <person name="Schmutz J."/>
            <person name="Mayer K.F.X."/>
            <person name="Van de Peer Y."/>
            <person name="Grigoriev I.V."/>
            <person name="Nordborg M."/>
            <person name="Weigel D."/>
            <person name="Guo Y.-L."/>
        </authorList>
    </citation>
    <scope>NUCLEOTIDE SEQUENCE [LARGE SCALE GENOMIC DNA]</scope>
    <source>
        <strain evidence="2">cv. MN47</strain>
    </source>
</reference>
<proteinExistence type="predicted"/>
<keyword evidence="2" id="KW-1185">Reference proteome</keyword>